<dbReference type="PANTHER" id="PTHR42866:SF1">
    <property type="entry name" value="SPORE COAT POLYSACCHARIDE BIOSYNTHESIS PROTEIN SPSF"/>
    <property type="match status" value="1"/>
</dbReference>
<dbReference type="Gene3D" id="3.90.550.10">
    <property type="entry name" value="Spore Coat Polysaccharide Biosynthesis Protein SpsA, Chain A"/>
    <property type="match status" value="1"/>
</dbReference>
<dbReference type="CDD" id="cd02518">
    <property type="entry name" value="GT2_SpsF"/>
    <property type="match status" value="1"/>
</dbReference>
<reference evidence="1" key="1">
    <citation type="journal article" date="2015" name="Nature">
        <title>Complex archaea that bridge the gap between prokaryotes and eukaryotes.</title>
        <authorList>
            <person name="Spang A."/>
            <person name="Saw J.H."/>
            <person name="Jorgensen S.L."/>
            <person name="Zaremba-Niedzwiedzka K."/>
            <person name="Martijn J."/>
            <person name="Lind A.E."/>
            <person name="van Eijk R."/>
            <person name="Schleper C."/>
            <person name="Guy L."/>
            <person name="Ettema T.J."/>
        </authorList>
    </citation>
    <scope>NUCLEOTIDE SEQUENCE</scope>
</reference>
<dbReference type="AlphaFoldDB" id="A0A0F9QI84"/>
<protein>
    <submittedName>
        <fullName evidence="1">Uncharacterized protein</fullName>
    </submittedName>
</protein>
<dbReference type="InterPro" id="IPR029044">
    <property type="entry name" value="Nucleotide-diphossugar_trans"/>
</dbReference>
<name>A0A0F9QI84_9ZZZZ</name>
<gene>
    <name evidence="1" type="ORF">LCGC14_1012180</name>
</gene>
<dbReference type="PANTHER" id="PTHR42866">
    <property type="entry name" value="3-DEOXY-MANNO-OCTULOSONATE CYTIDYLYLTRANSFERASE"/>
    <property type="match status" value="1"/>
</dbReference>
<dbReference type="SUPFAM" id="SSF53448">
    <property type="entry name" value="Nucleotide-diphospho-sugar transferases"/>
    <property type="match status" value="1"/>
</dbReference>
<proteinExistence type="predicted"/>
<accession>A0A0F9QI84</accession>
<dbReference type="Pfam" id="PF02348">
    <property type="entry name" value="CTP_transf_3"/>
    <property type="match status" value="1"/>
</dbReference>
<sequence>MIIAIIQARASSRRLPGKVIKPILGKPMLARQIERIGRCTSFETLVLATSDHDADDAVATVGAECGVPVYRGSLDDVLDRFYQAAKPYQPSHVVRLTGDCPLADWTVVDAVVRYAVEGDYDYASNTIKPTFPDGLDVEVATFAALATAWREATSPVDREHVMPFLHRQPERFRLGNFENGEDLSALRWTVDEPSDFAMVSAVYEALYPGNPVFGTDAILRFLEENAAVAGGNSAIPRNQGYQTP</sequence>
<dbReference type="InterPro" id="IPR003329">
    <property type="entry name" value="Cytidylyl_trans"/>
</dbReference>
<dbReference type="EMBL" id="LAZR01003984">
    <property type="protein sequence ID" value="KKN12861.1"/>
    <property type="molecule type" value="Genomic_DNA"/>
</dbReference>
<organism evidence="1">
    <name type="scientific">marine sediment metagenome</name>
    <dbReference type="NCBI Taxonomy" id="412755"/>
    <lineage>
        <taxon>unclassified sequences</taxon>
        <taxon>metagenomes</taxon>
        <taxon>ecological metagenomes</taxon>
    </lineage>
</organism>
<dbReference type="GO" id="GO:0005829">
    <property type="term" value="C:cytosol"/>
    <property type="evidence" value="ECO:0007669"/>
    <property type="project" value="TreeGrafter"/>
</dbReference>
<evidence type="ECO:0000313" key="1">
    <source>
        <dbReference type="EMBL" id="KKN12861.1"/>
    </source>
</evidence>
<comment type="caution">
    <text evidence="1">The sequence shown here is derived from an EMBL/GenBank/DDBJ whole genome shotgun (WGS) entry which is preliminary data.</text>
</comment>